<dbReference type="AlphaFoldDB" id="A0A835BBZ0"/>
<protein>
    <recommendedName>
        <fullName evidence="13">HMA domain-containing protein</fullName>
    </recommendedName>
</protein>
<keyword evidence="15" id="KW-1185">Reference proteome</keyword>
<dbReference type="InterPro" id="IPR006121">
    <property type="entry name" value="HMA_dom"/>
</dbReference>
<dbReference type="InterPro" id="IPR001757">
    <property type="entry name" value="P_typ_ATPase"/>
</dbReference>
<gene>
    <name evidence="14" type="ORF">HU200_042958</name>
</gene>
<dbReference type="PRINTS" id="PR00119">
    <property type="entry name" value="CATATPASE"/>
</dbReference>
<dbReference type="OrthoDB" id="432719at2759"/>
<dbReference type="Pfam" id="PF00403">
    <property type="entry name" value="HMA"/>
    <property type="match status" value="2"/>
</dbReference>
<evidence type="ECO:0000256" key="2">
    <source>
        <dbReference type="ARBA" id="ARBA00006024"/>
    </source>
</evidence>
<evidence type="ECO:0000256" key="10">
    <source>
        <dbReference type="ARBA" id="ARBA00023065"/>
    </source>
</evidence>
<feature type="transmembrane region" description="Helical" evidence="12">
    <location>
        <begin position="655"/>
        <end position="677"/>
    </location>
</feature>
<dbReference type="GO" id="GO:0019829">
    <property type="term" value="F:ATPase-coupled monoatomic cation transmembrane transporter activity"/>
    <property type="evidence" value="ECO:0007669"/>
    <property type="project" value="InterPro"/>
</dbReference>
<dbReference type="Gene3D" id="3.30.70.100">
    <property type="match status" value="3"/>
</dbReference>
<dbReference type="Pfam" id="PF00702">
    <property type="entry name" value="Hydrolase"/>
    <property type="match status" value="1"/>
</dbReference>
<dbReference type="NCBIfam" id="TIGR01494">
    <property type="entry name" value="ATPase_P-type"/>
    <property type="match status" value="2"/>
</dbReference>
<comment type="subcellular location">
    <subcellularLocation>
        <location evidence="1 12">Membrane</location>
    </subcellularLocation>
</comment>
<keyword evidence="4 12" id="KW-0812">Transmembrane</keyword>
<feature type="transmembrane region" description="Helical" evidence="12">
    <location>
        <begin position="397"/>
        <end position="416"/>
    </location>
</feature>
<dbReference type="InterPro" id="IPR059000">
    <property type="entry name" value="ATPase_P-type_domA"/>
</dbReference>
<dbReference type="FunFam" id="3.30.70.100:FF:000005">
    <property type="entry name" value="Copper-exporting P-type ATPase A"/>
    <property type="match status" value="2"/>
</dbReference>
<feature type="transmembrane region" description="Helical" evidence="12">
    <location>
        <begin position="428"/>
        <end position="450"/>
    </location>
</feature>
<dbReference type="PANTHER" id="PTHR46594">
    <property type="entry name" value="P-TYPE CATION-TRANSPORTING ATPASE"/>
    <property type="match status" value="1"/>
</dbReference>
<dbReference type="Pfam" id="PF00122">
    <property type="entry name" value="E1-E2_ATPase"/>
    <property type="match status" value="1"/>
</dbReference>
<dbReference type="EMBL" id="JACEFO010002056">
    <property type="protein sequence ID" value="KAF8687280.1"/>
    <property type="molecule type" value="Genomic_DNA"/>
</dbReference>
<keyword evidence="10" id="KW-0406">Ion transport</keyword>
<dbReference type="CDD" id="cd02094">
    <property type="entry name" value="P-type_ATPase_Cu-like"/>
    <property type="match status" value="1"/>
</dbReference>
<feature type="domain" description="HMA" evidence="13">
    <location>
        <begin position="137"/>
        <end position="203"/>
    </location>
</feature>
<dbReference type="GO" id="GO:0016887">
    <property type="term" value="F:ATP hydrolysis activity"/>
    <property type="evidence" value="ECO:0007669"/>
    <property type="project" value="InterPro"/>
</dbReference>
<dbReference type="NCBIfam" id="TIGR00003">
    <property type="entry name" value="copper ion binding protein"/>
    <property type="match status" value="2"/>
</dbReference>
<reference evidence="14" key="1">
    <citation type="submission" date="2020-07" db="EMBL/GenBank/DDBJ databases">
        <title>Genome sequence and genetic diversity analysis of an under-domesticated orphan crop, white fonio (Digitaria exilis).</title>
        <authorList>
            <person name="Bennetzen J.L."/>
            <person name="Chen S."/>
            <person name="Ma X."/>
            <person name="Wang X."/>
            <person name="Yssel A.E.J."/>
            <person name="Chaluvadi S.R."/>
            <person name="Johnson M."/>
            <person name="Gangashetty P."/>
            <person name="Hamidou F."/>
            <person name="Sanogo M.D."/>
            <person name="Zwaenepoel A."/>
            <person name="Wallace J."/>
            <person name="Van De Peer Y."/>
            <person name="Van Deynze A."/>
        </authorList>
    </citation>
    <scope>NUCLEOTIDE SEQUENCE</scope>
    <source>
        <tissue evidence="14">Leaves</tissue>
    </source>
</reference>
<keyword evidence="6" id="KW-0677">Repeat</keyword>
<evidence type="ECO:0000313" key="14">
    <source>
        <dbReference type="EMBL" id="KAF8687280.1"/>
    </source>
</evidence>
<keyword evidence="12" id="KW-0547">Nucleotide-binding</keyword>
<dbReference type="Gene3D" id="3.40.50.1000">
    <property type="entry name" value="HAD superfamily/HAD-like"/>
    <property type="match status" value="1"/>
</dbReference>
<dbReference type="PROSITE" id="PS01047">
    <property type="entry name" value="HMA_1"/>
    <property type="match status" value="2"/>
</dbReference>
<keyword evidence="9" id="KW-0186">Copper</keyword>
<dbReference type="SUPFAM" id="SSF55008">
    <property type="entry name" value="HMA, heavy metal-associated domain"/>
    <property type="match status" value="3"/>
</dbReference>
<dbReference type="SFLD" id="SFLDS00003">
    <property type="entry name" value="Haloacid_Dehalogenase"/>
    <property type="match status" value="1"/>
</dbReference>
<feature type="transmembrane region" description="Helical" evidence="12">
    <location>
        <begin position="993"/>
        <end position="1016"/>
    </location>
</feature>
<keyword evidence="3" id="KW-0813">Transport</keyword>
<evidence type="ECO:0000256" key="12">
    <source>
        <dbReference type="RuleBase" id="RU362081"/>
    </source>
</evidence>
<accession>A0A835BBZ0</accession>
<dbReference type="PRINTS" id="PR00120">
    <property type="entry name" value="HATPASE"/>
</dbReference>
<evidence type="ECO:0000256" key="4">
    <source>
        <dbReference type="ARBA" id="ARBA00022692"/>
    </source>
</evidence>
<feature type="transmembrane region" description="Helical" evidence="12">
    <location>
        <begin position="1022"/>
        <end position="1042"/>
    </location>
</feature>
<organism evidence="14 15">
    <name type="scientific">Digitaria exilis</name>
    <dbReference type="NCBI Taxonomy" id="1010633"/>
    <lineage>
        <taxon>Eukaryota</taxon>
        <taxon>Viridiplantae</taxon>
        <taxon>Streptophyta</taxon>
        <taxon>Embryophyta</taxon>
        <taxon>Tracheophyta</taxon>
        <taxon>Spermatophyta</taxon>
        <taxon>Magnoliopsida</taxon>
        <taxon>Liliopsida</taxon>
        <taxon>Poales</taxon>
        <taxon>Poaceae</taxon>
        <taxon>PACMAD clade</taxon>
        <taxon>Panicoideae</taxon>
        <taxon>Panicodae</taxon>
        <taxon>Paniceae</taxon>
        <taxon>Anthephorinae</taxon>
        <taxon>Digitaria</taxon>
    </lineage>
</organism>
<dbReference type="SFLD" id="SFLDF00027">
    <property type="entry name" value="p-type_atpase"/>
    <property type="match status" value="1"/>
</dbReference>
<feature type="domain" description="HMA" evidence="13">
    <location>
        <begin position="55"/>
        <end position="121"/>
    </location>
</feature>
<dbReference type="GO" id="GO:0005524">
    <property type="term" value="F:ATP binding"/>
    <property type="evidence" value="ECO:0007669"/>
    <property type="project" value="UniProtKB-UniRule"/>
</dbReference>
<dbReference type="InterPro" id="IPR027256">
    <property type="entry name" value="P-typ_ATPase_IB"/>
</dbReference>
<evidence type="ECO:0000256" key="9">
    <source>
        <dbReference type="ARBA" id="ARBA00023008"/>
    </source>
</evidence>
<dbReference type="InterPro" id="IPR018303">
    <property type="entry name" value="ATPase_P-typ_P_site"/>
</dbReference>
<proteinExistence type="inferred from homology"/>
<comment type="caution">
    <text evidence="14">The sequence shown here is derived from an EMBL/GenBank/DDBJ whole genome shotgun (WGS) entry which is preliminary data.</text>
</comment>
<dbReference type="InterPro" id="IPR023298">
    <property type="entry name" value="ATPase_P-typ_TM_dom_sf"/>
</dbReference>
<evidence type="ECO:0000256" key="6">
    <source>
        <dbReference type="ARBA" id="ARBA00022737"/>
    </source>
</evidence>
<evidence type="ECO:0000256" key="11">
    <source>
        <dbReference type="ARBA" id="ARBA00023136"/>
    </source>
</evidence>
<dbReference type="PANTHER" id="PTHR46594:SF6">
    <property type="entry name" value="COPPER-TRANSPORTING ATPASE RAN1"/>
    <property type="match status" value="1"/>
</dbReference>
<keyword evidence="11 12" id="KW-0472">Membrane</keyword>
<dbReference type="InterPro" id="IPR036412">
    <property type="entry name" value="HAD-like_sf"/>
</dbReference>
<dbReference type="SFLD" id="SFLDG00002">
    <property type="entry name" value="C1.7:_P-type_atpase_like"/>
    <property type="match status" value="1"/>
</dbReference>
<evidence type="ECO:0000259" key="13">
    <source>
        <dbReference type="PROSITE" id="PS50846"/>
    </source>
</evidence>
<dbReference type="FunFam" id="2.70.150.10:FF:000002">
    <property type="entry name" value="Copper-transporting ATPase 1, putative"/>
    <property type="match status" value="1"/>
</dbReference>
<dbReference type="GO" id="GO:0016020">
    <property type="term" value="C:membrane"/>
    <property type="evidence" value="ECO:0007669"/>
    <property type="project" value="UniProtKB-SubCell"/>
</dbReference>
<keyword evidence="12" id="KW-0067">ATP-binding</keyword>
<dbReference type="InterPro" id="IPR044492">
    <property type="entry name" value="P_typ_ATPase_HD_dom"/>
</dbReference>
<evidence type="ECO:0000313" key="15">
    <source>
        <dbReference type="Proteomes" id="UP000636709"/>
    </source>
</evidence>
<dbReference type="SUPFAM" id="SSF81665">
    <property type="entry name" value="Calcium ATPase, transmembrane domain M"/>
    <property type="match status" value="1"/>
</dbReference>
<name>A0A835BBZ0_9POAL</name>
<dbReference type="FunFam" id="3.40.1110.10:FF:000190">
    <property type="entry name" value="Copper-transporting ATPase RAN1"/>
    <property type="match status" value="1"/>
</dbReference>
<evidence type="ECO:0000256" key="8">
    <source>
        <dbReference type="ARBA" id="ARBA00022989"/>
    </source>
</evidence>
<dbReference type="PROSITE" id="PS50846">
    <property type="entry name" value="HMA_2"/>
    <property type="match status" value="2"/>
</dbReference>
<evidence type="ECO:0000256" key="5">
    <source>
        <dbReference type="ARBA" id="ARBA00022723"/>
    </source>
</evidence>
<feature type="transmembrane region" description="Helical" evidence="12">
    <location>
        <begin position="456"/>
        <end position="475"/>
    </location>
</feature>
<dbReference type="InterPro" id="IPR008250">
    <property type="entry name" value="ATPase_P-typ_transduc_dom_A_sf"/>
</dbReference>
<evidence type="ECO:0000256" key="7">
    <source>
        <dbReference type="ARBA" id="ARBA00022967"/>
    </source>
</evidence>
<keyword evidence="7" id="KW-1278">Translocase</keyword>
<comment type="similarity">
    <text evidence="2 12">Belongs to the cation transport ATPase (P-type) (TC 3.A.3) family. Type IB subfamily.</text>
</comment>
<dbReference type="InterPro" id="IPR023214">
    <property type="entry name" value="HAD_sf"/>
</dbReference>
<dbReference type="GO" id="GO:0005507">
    <property type="term" value="F:copper ion binding"/>
    <property type="evidence" value="ECO:0007669"/>
    <property type="project" value="InterPro"/>
</dbReference>
<keyword evidence="8 12" id="KW-1133">Transmembrane helix</keyword>
<evidence type="ECO:0000256" key="1">
    <source>
        <dbReference type="ARBA" id="ARBA00004370"/>
    </source>
</evidence>
<dbReference type="Gene3D" id="3.40.1110.10">
    <property type="entry name" value="Calcium-transporting ATPase, cytoplasmic domain N"/>
    <property type="match status" value="2"/>
</dbReference>
<dbReference type="PROSITE" id="PS00154">
    <property type="entry name" value="ATPASE_E1_E2"/>
    <property type="match status" value="1"/>
</dbReference>
<sequence length="1059" mass="112976">MAHLQLSAVAGGRPAAAGGRADEMEDVALLDSYDEEMGLPPPGGPAAEEEQGAAAEAHVRVTGMTCSACTSAVEAAVSARPGVRRVAVSLLQNRAHVVFDPALAKVEDIIEAIEDAGFEAEIIPDSAVSQPKSQKTLSAQFRIGGMTCANCVNSVEGILKKLPGVKGAVVALATSLGEVEYVPSAISKDEIVQAIEDAGFEAAFLQSSEQDKILLGLNGLHTERDVEVLHDILKKMDGLRQFDVNTVLSEVEIVFDPEAVGLRSIVDTIEMGSNGRLKAHVQNPYTRGASNDAQEASKMLNLLRSSLFLSVSFIFTSLFFSSPKMTCSLGQWNKQNAFKISFLAFRMMLIAPDSCLIVSLHQIPVFFIRMVCPSIPFLSTLLSMHCGPFLMGDLLKWILVSIVQFVVGKRFYVAAYRALRHGSTNMDVLVVLGTTASYVYSVCALLYGAFTGYQPPVYFETSAMIITFVLLGKYLEVLAKGKTSDAIKKLVELVPSTALLVLKDKEGKHVGEREIDALLVQPGDVLKVLPGSKVPADGVVVWGTSHVNESMITGESAPIPKEVSSAVIGGTINLHGILHIQATKVGSGTVLSQIISLVETAQMSKAPIQKFADYVASIFVPIVITLSIVTFSVWFMCGWLGAYPNSWVAENGNCFVFSLMFAISVVVIACPCALGLATPTAVMVATGIGANHGVLVKGGDALERAQNVNYVVFDKTGTLTQGKAVVTTAKVFSGMDLGDFLTLAASAEASSEHPLAKAVLDYAFHFHFFGKIPSSKDGIEQRKDEVLSQWLLEAEDFSAVPGKGVQCSINGKHVLVGNRTLISENGVTVPPEAESFLVDLESNAKTGILLAYDGDFVGLMGITDPLKREAAVVVEGLKKLGVHPVMLTGDNWRTAQAVAKEVGIEDVRAEVMPAGKADVVRSLQKDGSIVAMVGDGINDSPALAAADVGMAIGGGTDIAIEAADYVLVRNNLEDVITAIDLSRKTFSRIRWNYFFAMAYNVVAIPVAAGALFPFTGLQMPPWLAGACMAFSSVSVVCSSLLLRRYRKPRLTTVLQITVE</sequence>
<dbReference type="SUPFAM" id="SSF81653">
    <property type="entry name" value="Calcium ATPase, transduction domain A"/>
    <property type="match status" value="1"/>
</dbReference>
<dbReference type="SUPFAM" id="SSF56784">
    <property type="entry name" value="HAD-like"/>
    <property type="match status" value="1"/>
</dbReference>
<dbReference type="Proteomes" id="UP000636709">
    <property type="component" value="Unassembled WGS sequence"/>
</dbReference>
<dbReference type="FunFam" id="3.40.50.1000:FF:000031">
    <property type="entry name" value="Probable copper-transporting ATPase HMA5"/>
    <property type="match status" value="1"/>
</dbReference>
<dbReference type="InterPro" id="IPR023299">
    <property type="entry name" value="ATPase_P-typ_cyto_dom_N"/>
</dbReference>
<dbReference type="Gene3D" id="2.70.150.10">
    <property type="entry name" value="Calcium-transporting ATPase, cytoplasmic transduction domain A"/>
    <property type="match status" value="1"/>
</dbReference>
<feature type="transmembrane region" description="Helical" evidence="12">
    <location>
        <begin position="340"/>
        <end position="360"/>
    </location>
</feature>
<dbReference type="InterPro" id="IPR017969">
    <property type="entry name" value="Heavy-metal-associated_CS"/>
</dbReference>
<dbReference type="NCBIfam" id="TIGR01525">
    <property type="entry name" value="ATPase-IB_hvy"/>
    <property type="match status" value="1"/>
</dbReference>
<dbReference type="CDD" id="cd00371">
    <property type="entry name" value="HMA"/>
    <property type="match status" value="2"/>
</dbReference>
<dbReference type="InterPro" id="IPR036163">
    <property type="entry name" value="HMA_dom_sf"/>
</dbReference>
<dbReference type="InterPro" id="IPR006122">
    <property type="entry name" value="HMA_Cu_ion-bd"/>
</dbReference>
<evidence type="ECO:0000256" key="3">
    <source>
        <dbReference type="ARBA" id="ARBA00022448"/>
    </source>
</evidence>
<keyword evidence="5 12" id="KW-0479">Metal-binding</keyword>
<feature type="transmembrane region" description="Helical" evidence="12">
    <location>
        <begin position="302"/>
        <end position="320"/>
    </location>
</feature>
<feature type="transmembrane region" description="Helical" evidence="12">
    <location>
        <begin position="611"/>
        <end position="635"/>
    </location>
</feature>